<keyword evidence="4" id="KW-1185">Reference proteome</keyword>
<feature type="domain" description="HTH cro/C1-type" evidence="2">
    <location>
        <begin position="18"/>
        <end position="72"/>
    </location>
</feature>
<dbReference type="InterPro" id="IPR010982">
    <property type="entry name" value="Lambda_DNA-bd_dom_sf"/>
</dbReference>
<keyword evidence="1" id="KW-0238">DNA-binding</keyword>
<accession>I5ARM1</accession>
<name>I5ARM1_EUBC6</name>
<dbReference type="GO" id="GO:0005829">
    <property type="term" value="C:cytosol"/>
    <property type="evidence" value="ECO:0007669"/>
    <property type="project" value="TreeGrafter"/>
</dbReference>
<dbReference type="PROSITE" id="PS50943">
    <property type="entry name" value="HTH_CROC1"/>
    <property type="match status" value="1"/>
</dbReference>
<protein>
    <submittedName>
        <fullName evidence="3">Putative transcriptional regulator</fullName>
    </submittedName>
</protein>
<dbReference type="SMART" id="SM00530">
    <property type="entry name" value="HTH_XRE"/>
    <property type="match status" value="1"/>
</dbReference>
<dbReference type="eggNOG" id="COG1476">
    <property type="taxonomic scope" value="Bacteria"/>
</dbReference>
<dbReference type="Pfam" id="PF01381">
    <property type="entry name" value="HTH_3"/>
    <property type="match status" value="1"/>
</dbReference>
<evidence type="ECO:0000313" key="4">
    <source>
        <dbReference type="Proteomes" id="UP000005753"/>
    </source>
</evidence>
<reference evidence="3 4" key="1">
    <citation type="submission" date="2010-08" db="EMBL/GenBank/DDBJ databases">
        <authorList>
            <consortium name="US DOE Joint Genome Institute (JGI-PGF)"/>
            <person name="Lucas S."/>
            <person name="Copeland A."/>
            <person name="Lapidus A."/>
            <person name="Cheng J.-F."/>
            <person name="Bruce D."/>
            <person name="Goodwin L."/>
            <person name="Pitluck S."/>
            <person name="Land M.L."/>
            <person name="Hauser L."/>
            <person name="Chang Y.-J."/>
            <person name="Anderson I.J."/>
            <person name="Johnson E."/>
            <person name="Mulhopadhyay B."/>
            <person name="Kyrpides N."/>
            <person name="Woyke T.J."/>
        </authorList>
    </citation>
    <scope>NUCLEOTIDE SEQUENCE [LARGE SCALE GENOMIC DNA]</scope>
    <source>
        <strain evidence="3 4">6</strain>
    </source>
</reference>
<dbReference type="CDD" id="cd00093">
    <property type="entry name" value="HTH_XRE"/>
    <property type="match status" value="1"/>
</dbReference>
<dbReference type="Proteomes" id="UP000005753">
    <property type="component" value="Chromosome"/>
</dbReference>
<sequence length="114" mass="12939">MSKSVENSFDFEDLGRKVKELRIQNGLTQNQVAAELHVTPGYISNVENNRTAMSLRVLSYYAKLTGITLDSLVGKIEPEYRPTALDHELQNTISILTEEEKEKILATLQLWAMK</sequence>
<dbReference type="OrthoDB" id="9795511at2"/>
<proteinExistence type="predicted"/>
<dbReference type="GO" id="GO:0003677">
    <property type="term" value="F:DNA binding"/>
    <property type="evidence" value="ECO:0007669"/>
    <property type="project" value="UniProtKB-KW"/>
</dbReference>
<dbReference type="SUPFAM" id="SSF47413">
    <property type="entry name" value="lambda repressor-like DNA-binding domains"/>
    <property type="match status" value="1"/>
</dbReference>
<dbReference type="GO" id="GO:0003700">
    <property type="term" value="F:DNA-binding transcription factor activity"/>
    <property type="evidence" value="ECO:0007669"/>
    <property type="project" value="TreeGrafter"/>
</dbReference>
<organism evidence="3 4">
    <name type="scientific">Eubacterium cellulosolvens (strain ATCC 43171 / JCM 9499 / 6)</name>
    <name type="common">Cillobacterium cellulosolvens</name>
    <dbReference type="NCBI Taxonomy" id="633697"/>
    <lineage>
        <taxon>Bacteria</taxon>
        <taxon>Bacillati</taxon>
        <taxon>Bacillota</taxon>
        <taxon>Clostridia</taxon>
        <taxon>Eubacteriales</taxon>
        <taxon>Eubacteriaceae</taxon>
        <taxon>Eubacterium</taxon>
    </lineage>
</organism>
<gene>
    <name evidence="3" type="ORF">EubceDRAFT1_0605</name>
</gene>
<dbReference type="InterPro" id="IPR001387">
    <property type="entry name" value="Cro/C1-type_HTH"/>
</dbReference>
<dbReference type="Gene3D" id="1.10.260.40">
    <property type="entry name" value="lambda repressor-like DNA-binding domains"/>
    <property type="match status" value="1"/>
</dbReference>
<evidence type="ECO:0000313" key="3">
    <source>
        <dbReference type="EMBL" id="EIM56444.1"/>
    </source>
</evidence>
<reference evidence="3 4" key="2">
    <citation type="submission" date="2012-02" db="EMBL/GenBank/DDBJ databases">
        <title>Improved High-Quality Draft sequence of Eubacterium cellulosolvens 6.</title>
        <authorList>
            <consortium name="US DOE Joint Genome Institute"/>
            <person name="Lucas S."/>
            <person name="Han J."/>
            <person name="Lapidus A."/>
            <person name="Cheng J.-F."/>
            <person name="Goodwin L."/>
            <person name="Pitluck S."/>
            <person name="Peters L."/>
            <person name="Mikhailova N."/>
            <person name="Gu W."/>
            <person name="Detter J.C."/>
            <person name="Han C."/>
            <person name="Tapia R."/>
            <person name="Land M."/>
            <person name="Hauser L."/>
            <person name="Kyrpides N."/>
            <person name="Ivanova N."/>
            <person name="Pagani I."/>
            <person name="Johnson E."/>
            <person name="Mukhopadhyay B."/>
            <person name="Anderson I."/>
            <person name="Woyke T."/>
        </authorList>
    </citation>
    <scope>NUCLEOTIDE SEQUENCE [LARGE SCALE GENOMIC DNA]</scope>
    <source>
        <strain evidence="3 4">6</strain>
    </source>
</reference>
<evidence type="ECO:0000256" key="1">
    <source>
        <dbReference type="ARBA" id="ARBA00023125"/>
    </source>
</evidence>
<dbReference type="AlphaFoldDB" id="I5ARM1"/>
<dbReference type="STRING" id="633697.EubceDRAFT1_0605"/>
<dbReference type="InterPro" id="IPR050807">
    <property type="entry name" value="TransReg_Diox_bact_type"/>
</dbReference>
<dbReference type="PANTHER" id="PTHR46797">
    <property type="entry name" value="HTH-TYPE TRANSCRIPTIONAL REGULATOR"/>
    <property type="match status" value="1"/>
</dbReference>
<dbReference type="HOGENOM" id="CLU_066192_17_2_9"/>
<evidence type="ECO:0000259" key="2">
    <source>
        <dbReference type="PROSITE" id="PS50943"/>
    </source>
</evidence>
<dbReference type="PANTHER" id="PTHR46797:SF1">
    <property type="entry name" value="METHYLPHOSPHONATE SYNTHASE"/>
    <property type="match status" value="1"/>
</dbReference>
<dbReference type="EMBL" id="CM001487">
    <property type="protein sequence ID" value="EIM56444.1"/>
    <property type="molecule type" value="Genomic_DNA"/>
</dbReference>